<protein>
    <submittedName>
        <fullName evidence="2">Uncharacterized protein</fullName>
    </submittedName>
</protein>
<sequence>MEGSVSGGGSGGGPRGGGSRPCNPFAARIASGRGVPRRRSAPSPPLRPTMLRRSKVNFRLRRSKCRRACSLVWCVRRLLRGTPSRLVDKRAPTTCPNDKALFTDGLAETKDSRKKPLVTTIAVVGTVGHIVRTLYFGTPRLVRIKKDVAIALFTLLGSKENSSRTVEVIASLVALPSHSNQQLQEKGGYYRPQPSSGLLPCGSNPQPLPLRLRGALHSRWRSLRPTLPPLSARPTSPSS</sequence>
<evidence type="ECO:0000256" key="1">
    <source>
        <dbReference type="SAM" id="MobiDB-lite"/>
    </source>
</evidence>
<dbReference type="AlphaFoldDB" id="A0A426YDE0"/>
<reference evidence="2 3" key="1">
    <citation type="journal article" date="2014" name="Agronomy (Basel)">
        <title>A Draft Genome Sequence for Ensete ventricosum, the Drought-Tolerant Tree Against Hunger.</title>
        <authorList>
            <person name="Harrison J."/>
            <person name="Moore K.A."/>
            <person name="Paszkiewicz K."/>
            <person name="Jones T."/>
            <person name="Grant M."/>
            <person name="Ambacheew D."/>
            <person name="Muzemil S."/>
            <person name="Studholme D.J."/>
        </authorList>
    </citation>
    <scope>NUCLEOTIDE SEQUENCE [LARGE SCALE GENOMIC DNA]</scope>
</reference>
<feature type="region of interest" description="Disordered" evidence="1">
    <location>
        <begin position="183"/>
        <end position="204"/>
    </location>
</feature>
<proteinExistence type="predicted"/>
<dbReference type="EMBL" id="AMZH03013146">
    <property type="protein sequence ID" value="RRT49738.1"/>
    <property type="molecule type" value="Genomic_DNA"/>
</dbReference>
<gene>
    <name evidence="2" type="ORF">B296_00037403</name>
</gene>
<dbReference type="Proteomes" id="UP000287651">
    <property type="component" value="Unassembled WGS sequence"/>
</dbReference>
<accession>A0A426YDE0</accession>
<evidence type="ECO:0000313" key="3">
    <source>
        <dbReference type="Proteomes" id="UP000287651"/>
    </source>
</evidence>
<comment type="caution">
    <text evidence="2">The sequence shown here is derived from an EMBL/GenBank/DDBJ whole genome shotgun (WGS) entry which is preliminary data.</text>
</comment>
<evidence type="ECO:0000313" key="2">
    <source>
        <dbReference type="EMBL" id="RRT49738.1"/>
    </source>
</evidence>
<feature type="region of interest" description="Disordered" evidence="1">
    <location>
        <begin position="1"/>
        <end position="50"/>
    </location>
</feature>
<organism evidence="2 3">
    <name type="scientific">Ensete ventricosum</name>
    <name type="common">Abyssinian banana</name>
    <name type="synonym">Musa ensete</name>
    <dbReference type="NCBI Taxonomy" id="4639"/>
    <lineage>
        <taxon>Eukaryota</taxon>
        <taxon>Viridiplantae</taxon>
        <taxon>Streptophyta</taxon>
        <taxon>Embryophyta</taxon>
        <taxon>Tracheophyta</taxon>
        <taxon>Spermatophyta</taxon>
        <taxon>Magnoliopsida</taxon>
        <taxon>Liliopsida</taxon>
        <taxon>Zingiberales</taxon>
        <taxon>Musaceae</taxon>
        <taxon>Ensete</taxon>
    </lineage>
</organism>
<name>A0A426YDE0_ENSVE</name>
<feature type="compositionally biased region" description="Gly residues" evidence="1">
    <location>
        <begin position="1"/>
        <end position="19"/>
    </location>
</feature>